<sequence>MGAFDRLGLPVNFSCESAARAVIQVLKEMGMVAAIYGSLACRLYSDSARNPKNINVLVWSLNSQRIDLEGLKEKMAARDNIHLTLVPPVAASQVRPALWYRGSEEDKYTHFRIEIRVPAMISLPELMPNHINEINNVSLVPFAVALIDTLRKWDFDSLRVGEPRDGPGYYWRADDVHRRVNDIKRMLKLGHAKYSSRDKLAWEGNVIFSDTYRETVRQKIRRFCDMYPDATDDWRLLEFETIPTTP</sequence>
<gene>
    <name evidence="1" type="ORF">FIBSPDRAFT_879533</name>
</gene>
<reference evidence="1 2" key="1">
    <citation type="journal article" date="2016" name="Mol. Biol. Evol.">
        <title>Comparative Genomics of Early-Diverging Mushroom-Forming Fungi Provides Insights into the Origins of Lignocellulose Decay Capabilities.</title>
        <authorList>
            <person name="Nagy L.G."/>
            <person name="Riley R."/>
            <person name="Tritt A."/>
            <person name="Adam C."/>
            <person name="Daum C."/>
            <person name="Floudas D."/>
            <person name="Sun H."/>
            <person name="Yadav J.S."/>
            <person name="Pangilinan J."/>
            <person name="Larsson K.H."/>
            <person name="Matsuura K."/>
            <person name="Barry K."/>
            <person name="Labutti K."/>
            <person name="Kuo R."/>
            <person name="Ohm R.A."/>
            <person name="Bhattacharya S.S."/>
            <person name="Shirouzu T."/>
            <person name="Yoshinaga Y."/>
            <person name="Martin F.M."/>
            <person name="Grigoriev I.V."/>
            <person name="Hibbett D.S."/>
        </authorList>
    </citation>
    <scope>NUCLEOTIDE SEQUENCE [LARGE SCALE GENOMIC DNA]</scope>
    <source>
        <strain evidence="1 2">CBS 109695</strain>
    </source>
</reference>
<evidence type="ECO:0000313" key="1">
    <source>
        <dbReference type="EMBL" id="KZP03356.1"/>
    </source>
</evidence>
<organism evidence="1 2">
    <name type="scientific">Athelia psychrophila</name>
    <dbReference type="NCBI Taxonomy" id="1759441"/>
    <lineage>
        <taxon>Eukaryota</taxon>
        <taxon>Fungi</taxon>
        <taxon>Dikarya</taxon>
        <taxon>Basidiomycota</taxon>
        <taxon>Agaricomycotina</taxon>
        <taxon>Agaricomycetes</taxon>
        <taxon>Agaricomycetidae</taxon>
        <taxon>Atheliales</taxon>
        <taxon>Atheliaceae</taxon>
        <taxon>Athelia</taxon>
    </lineage>
</organism>
<dbReference type="Proteomes" id="UP000076532">
    <property type="component" value="Unassembled WGS sequence"/>
</dbReference>
<dbReference type="EMBL" id="KV418090">
    <property type="protein sequence ID" value="KZP03356.1"/>
    <property type="molecule type" value="Genomic_DNA"/>
</dbReference>
<dbReference type="OrthoDB" id="3133286at2759"/>
<keyword evidence="2" id="KW-1185">Reference proteome</keyword>
<dbReference type="AlphaFoldDB" id="A0A167TWH2"/>
<evidence type="ECO:0000313" key="2">
    <source>
        <dbReference type="Proteomes" id="UP000076532"/>
    </source>
</evidence>
<accession>A0A167TWH2</accession>
<proteinExistence type="predicted"/>
<protein>
    <submittedName>
        <fullName evidence="1">Uncharacterized protein</fullName>
    </submittedName>
</protein>
<name>A0A167TWH2_9AGAM</name>